<feature type="non-terminal residue" evidence="2">
    <location>
        <position position="1"/>
    </location>
</feature>
<dbReference type="Proteomes" id="UP001266305">
    <property type="component" value="Unassembled WGS sequence"/>
</dbReference>
<comment type="caution">
    <text evidence="2">The sequence shown here is derived from an EMBL/GenBank/DDBJ whole genome shotgun (WGS) entry which is preliminary data.</text>
</comment>
<evidence type="ECO:0000256" key="1">
    <source>
        <dbReference type="ARBA" id="ARBA00023242"/>
    </source>
</evidence>
<feature type="non-terminal residue" evidence="2">
    <location>
        <position position="104"/>
    </location>
</feature>
<dbReference type="PANTHER" id="PTHR45623:SF19">
    <property type="entry name" value="CHROMODOMAIN-HELICASE-DNA-BINDING PROTEIN 2"/>
    <property type="match status" value="1"/>
</dbReference>
<proteinExistence type="predicted"/>
<gene>
    <name evidence="2" type="primary">CHD2_4</name>
    <name evidence="2" type="ORF">P7K49_012711</name>
</gene>
<protein>
    <submittedName>
        <fullName evidence="2">Choline dehydrogenase 2</fullName>
    </submittedName>
</protein>
<organism evidence="2 3">
    <name type="scientific">Saguinus oedipus</name>
    <name type="common">Cotton-top tamarin</name>
    <name type="synonym">Oedipomidas oedipus</name>
    <dbReference type="NCBI Taxonomy" id="9490"/>
    <lineage>
        <taxon>Eukaryota</taxon>
        <taxon>Metazoa</taxon>
        <taxon>Chordata</taxon>
        <taxon>Craniata</taxon>
        <taxon>Vertebrata</taxon>
        <taxon>Euteleostomi</taxon>
        <taxon>Mammalia</taxon>
        <taxon>Eutheria</taxon>
        <taxon>Euarchontoglires</taxon>
        <taxon>Primates</taxon>
        <taxon>Haplorrhini</taxon>
        <taxon>Platyrrhini</taxon>
        <taxon>Cebidae</taxon>
        <taxon>Callitrichinae</taxon>
        <taxon>Saguinus</taxon>
    </lineage>
</organism>
<accession>A0ABQ9VDU7</accession>
<keyword evidence="1" id="KW-0539">Nucleus</keyword>
<dbReference type="EMBL" id="JASSZA010000006">
    <property type="protein sequence ID" value="KAK2107546.1"/>
    <property type="molecule type" value="Genomic_DNA"/>
</dbReference>
<evidence type="ECO:0000313" key="2">
    <source>
        <dbReference type="EMBL" id="KAK2107546.1"/>
    </source>
</evidence>
<dbReference type="InterPro" id="IPR027417">
    <property type="entry name" value="P-loop_NTPase"/>
</dbReference>
<dbReference type="PANTHER" id="PTHR45623">
    <property type="entry name" value="CHROMODOMAIN-HELICASE-DNA-BINDING PROTEIN 3-RELATED-RELATED"/>
    <property type="match status" value="1"/>
</dbReference>
<dbReference type="Gene3D" id="3.40.50.300">
    <property type="entry name" value="P-loop containing nucleotide triphosphate hydrolases"/>
    <property type="match status" value="1"/>
</dbReference>
<reference evidence="2 3" key="1">
    <citation type="submission" date="2023-05" db="EMBL/GenBank/DDBJ databases">
        <title>B98-5 Cell Line De Novo Hybrid Assembly: An Optical Mapping Approach.</title>
        <authorList>
            <person name="Kananen K."/>
            <person name="Auerbach J.A."/>
            <person name="Kautto E."/>
            <person name="Blachly J.S."/>
        </authorList>
    </citation>
    <scope>NUCLEOTIDE SEQUENCE [LARGE SCALE GENOMIC DNA]</scope>
    <source>
        <strain evidence="2">B95-8</strain>
        <tissue evidence="2">Cell line</tissue>
    </source>
</reference>
<sequence length="104" mass="11871">GTVEEEIIERAKKKMVLDHLVIQRMDTTGRTILENNSGRSNSNPFNKEELTAILKFGAEDLFKELEGEESEPQEMDIDEILRLAETRENEVSTSATDELLSQFK</sequence>
<keyword evidence="3" id="KW-1185">Reference proteome</keyword>
<name>A0ABQ9VDU7_SAGOE</name>
<evidence type="ECO:0000313" key="3">
    <source>
        <dbReference type="Proteomes" id="UP001266305"/>
    </source>
</evidence>